<accession>A0ABR8L0Z3</accession>
<dbReference type="RefSeq" id="WP_191051275.1">
    <property type="nucleotide sequence ID" value="NZ_JACXRZ010000006.1"/>
</dbReference>
<dbReference type="Proteomes" id="UP000653231">
    <property type="component" value="Unassembled WGS sequence"/>
</dbReference>
<name>A0ABR8L0Z3_9ACTN</name>
<keyword evidence="2" id="KW-1185">Reference proteome</keyword>
<sequence>MPAQFVPFDGFDPLGVLTPYEALAAAAMFARAPGRALATGLPERMGRARRPLIGDRAR</sequence>
<gene>
    <name evidence="1" type="ORF">IEQ31_10515</name>
</gene>
<reference evidence="1 2" key="1">
    <citation type="submission" date="2020-09" db="EMBL/GenBank/DDBJ databases">
        <title>Actinomycete isolated from the Camponotus japonicus Mayr.</title>
        <authorList>
            <person name="Gong X."/>
        </authorList>
    </citation>
    <scope>NUCLEOTIDE SEQUENCE [LARGE SCALE GENOMIC DNA]</scope>
    <source>
        <strain evidence="1 2">2C-HV3</strain>
    </source>
</reference>
<evidence type="ECO:0000313" key="1">
    <source>
        <dbReference type="EMBL" id="MBD3143607.1"/>
    </source>
</evidence>
<protein>
    <submittedName>
        <fullName evidence="1">Uncharacterized protein</fullName>
    </submittedName>
</protein>
<organism evidence="1 2">
    <name type="scientific">Microbispora bryophytorum subsp. camponoti</name>
    <dbReference type="NCBI Taxonomy" id="1677852"/>
    <lineage>
        <taxon>Bacteria</taxon>
        <taxon>Bacillati</taxon>
        <taxon>Actinomycetota</taxon>
        <taxon>Actinomycetes</taxon>
        <taxon>Streptosporangiales</taxon>
        <taxon>Streptosporangiaceae</taxon>
        <taxon>Microbispora</taxon>
    </lineage>
</organism>
<comment type="caution">
    <text evidence="1">The sequence shown here is derived from an EMBL/GenBank/DDBJ whole genome shotgun (WGS) entry which is preliminary data.</text>
</comment>
<evidence type="ECO:0000313" key="2">
    <source>
        <dbReference type="Proteomes" id="UP000653231"/>
    </source>
</evidence>
<dbReference type="EMBL" id="JACXRZ010000006">
    <property type="protein sequence ID" value="MBD3143607.1"/>
    <property type="molecule type" value="Genomic_DNA"/>
</dbReference>
<proteinExistence type="predicted"/>